<feature type="transmembrane region" description="Helical" evidence="8">
    <location>
        <begin position="281"/>
        <end position="299"/>
    </location>
</feature>
<evidence type="ECO:0000256" key="6">
    <source>
        <dbReference type="ARBA" id="ARBA00022989"/>
    </source>
</evidence>
<feature type="transmembrane region" description="Helical" evidence="8">
    <location>
        <begin position="64"/>
        <end position="84"/>
    </location>
</feature>
<evidence type="ECO:0000256" key="2">
    <source>
        <dbReference type="ARBA" id="ARBA00010145"/>
    </source>
</evidence>
<accession>V2Y2X4</accession>
<name>V2Y2X4_9FIRM</name>
<keyword evidence="4" id="KW-1003">Cell membrane</keyword>
<evidence type="ECO:0000256" key="1">
    <source>
        <dbReference type="ARBA" id="ARBA00004651"/>
    </source>
</evidence>
<proteinExistence type="inferred from homology"/>
<dbReference type="InterPro" id="IPR038770">
    <property type="entry name" value="Na+/solute_symporter_sf"/>
</dbReference>
<evidence type="ECO:0000313" key="10">
    <source>
        <dbReference type="Proteomes" id="UP000018227"/>
    </source>
</evidence>
<keyword evidence="5 8" id="KW-0812">Transmembrane</keyword>
<evidence type="ECO:0000256" key="5">
    <source>
        <dbReference type="ARBA" id="ARBA00022692"/>
    </source>
</evidence>
<keyword evidence="6 8" id="KW-1133">Transmembrane helix</keyword>
<dbReference type="PANTHER" id="PTHR36838:SF1">
    <property type="entry name" value="SLR1864 PROTEIN"/>
    <property type="match status" value="1"/>
</dbReference>
<dbReference type="OrthoDB" id="9798064at2"/>
<evidence type="ECO:0000256" key="4">
    <source>
        <dbReference type="ARBA" id="ARBA00022475"/>
    </source>
</evidence>
<dbReference type="GO" id="GO:0005886">
    <property type="term" value="C:plasma membrane"/>
    <property type="evidence" value="ECO:0007669"/>
    <property type="project" value="UniProtKB-SubCell"/>
</dbReference>
<evidence type="ECO:0000313" key="9">
    <source>
        <dbReference type="EMBL" id="ESL03313.1"/>
    </source>
</evidence>
<feature type="transmembrane region" description="Helical" evidence="8">
    <location>
        <begin position="188"/>
        <end position="208"/>
    </location>
</feature>
<feature type="transmembrane region" description="Helical" evidence="8">
    <location>
        <begin position="248"/>
        <end position="269"/>
    </location>
</feature>
<feature type="transmembrane region" description="Helical" evidence="8">
    <location>
        <begin position="159"/>
        <end position="182"/>
    </location>
</feature>
<sequence>METLLNLQGMIFLLIAVGILVKKAGIITDEGQRCLTNLVINVILPCNIIQSFHMDFKKQMGSDITAALFISIIIQMLAVIWGKISFIRENEGRKKCLCYGMICSNAGFLGNAIAEGMFGAYGLMLASVFLIPLRVMMWTEGISIFSKEVDYKKTCKKTLTHPCIIACFIGMVILITGFRLPVLVSKTITAIGTCNTVASMLVIGMIISDIRLNSFKDRTVWLYCFHRLLVFPTTVFLLVKMLPISDNVLNIAVLLTAMPAGATTSILSAKYDVEPQFGARLVICSTLLSVLTLMIWSRILM</sequence>
<dbReference type="eggNOG" id="COG0679">
    <property type="taxonomic scope" value="Bacteria"/>
</dbReference>
<feature type="transmembrane region" description="Helical" evidence="8">
    <location>
        <begin position="34"/>
        <end position="52"/>
    </location>
</feature>
<keyword evidence="10" id="KW-1185">Reference proteome</keyword>
<evidence type="ECO:0000256" key="7">
    <source>
        <dbReference type="ARBA" id="ARBA00023136"/>
    </source>
</evidence>
<protein>
    <submittedName>
        <fullName evidence="9">Transporter, auxin efflux carrier family protein</fullName>
    </submittedName>
</protein>
<organism evidence="9 10">
    <name type="scientific">Catonella morbi ATCC 51271</name>
    <dbReference type="NCBI Taxonomy" id="592026"/>
    <lineage>
        <taxon>Bacteria</taxon>
        <taxon>Bacillati</taxon>
        <taxon>Bacillota</taxon>
        <taxon>Clostridia</taxon>
        <taxon>Lachnospirales</taxon>
        <taxon>Lachnospiraceae</taxon>
        <taxon>Catonella</taxon>
    </lineage>
</organism>
<dbReference type="PANTHER" id="PTHR36838">
    <property type="entry name" value="AUXIN EFFLUX CARRIER FAMILY PROTEIN"/>
    <property type="match status" value="1"/>
</dbReference>
<feature type="transmembrane region" description="Helical" evidence="8">
    <location>
        <begin position="6"/>
        <end position="22"/>
    </location>
</feature>
<comment type="similarity">
    <text evidence="2">Belongs to the auxin efflux carrier (TC 2.A.69) family.</text>
</comment>
<gene>
    <name evidence="9" type="ORF">GCWU0000282_001473</name>
</gene>
<dbReference type="Proteomes" id="UP000018227">
    <property type="component" value="Unassembled WGS sequence"/>
</dbReference>
<dbReference type="InterPro" id="IPR004776">
    <property type="entry name" value="Mem_transp_PIN-like"/>
</dbReference>
<reference evidence="9 10" key="1">
    <citation type="submission" date="2013-06" db="EMBL/GenBank/DDBJ databases">
        <authorList>
            <person name="Weinstock G."/>
            <person name="Sodergren E."/>
            <person name="Clifton S."/>
            <person name="Fulton L."/>
            <person name="Fulton B."/>
            <person name="Courtney L."/>
            <person name="Fronick C."/>
            <person name="Harrison M."/>
            <person name="Strong C."/>
            <person name="Farmer C."/>
            <person name="Delahaunty K."/>
            <person name="Markovic C."/>
            <person name="Hall O."/>
            <person name="Minx P."/>
            <person name="Tomlinson C."/>
            <person name="Mitreva M."/>
            <person name="Nelson J."/>
            <person name="Hou S."/>
            <person name="Wollam A."/>
            <person name="Pepin K.H."/>
            <person name="Johnson M."/>
            <person name="Bhonagiri V."/>
            <person name="Nash W.E."/>
            <person name="Warren W."/>
            <person name="Chinwalla A."/>
            <person name="Mardis E.R."/>
            <person name="Wilson R.K."/>
        </authorList>
    </citation>
    <scope>NUCLEOTIDE SEQUENCE [LARGE SCALE GENOMIC DNA]</scope>
    <source>
        <strain evidence="9 10">ATCC 51271</strain>
    </source>
</reference>
<dbReference type="AlphaFoldDB" id="V2Y2X4"/>
<feature type="transmembrane region" description="Helical" evidence="8">
    <location>
        <begin position="220"/>
        <end position="242"/>
    </location>
</feature>
<dbReference type="Gene3D" id="1.20.1530.20">
    <property type="match status" value="1"/>
</dbReference>
<dbReference type="EMBL" id="ACIL03000012">
    <property type="protein sequence ID" value="ESL03313.1"/>
    <property type="molecule type" value="Genomic_DNA"/>
</dbReference>
<keyword evidence="3" id="KW-0813">Transport</keyword>
<keyword evidence="7 8" id="KW-0472">Membrane</keyword>
<dbReference type="RefSeq" id="WP_023354352.1">
    <property type="nucleotide sequence ID" value="NZ_KI535367.1"/>
</dbReference>
<dbReference type="STRING" id="592026.GCWU0000282_001473"/>
<dbReference type="GO" id="GO:0055085">
    <property type="term" value="P:transmembrane transport"/>
    <property type="evidence" value="ECO:0007669"/>
    <property type="project" value="InterPro"/>
</dbReference>
<dbReference type="HOGENOM" id="CLU_056175_1_1_9"/>
<evidence type="ECO:0000256" key="3">
    <source>
        <dbReference type="ARBA" id="ARBA00022448"/>
    </source>
</evidence>
<evidence type="ECO:0000256" key="8">
    <source>
        <dbReference type="SAM" id="Phobius"/>
    </source>
</evidence>
<comment type="subcellular location">
    <subcellularLocation>
        <location evidence="1">Cell membrane</location>
        <topology evidence="1">Multi-pass membrane protein</topology>
    </subcellularLocation>
</comment>
<comment type="caution">
    <text evidence="9">The sequence shown here is derived from an EMBL/GenBank/DDBJ whole genome shotgun (WGS) entry which is preliminary data.</text>
</comment>
<dbReference type="Pfam" id="PF03547">
    <property type="entry name" value="Mem_trans"/>
    <property type="match status" value="2"/>
</dbReference>